<keyword evidence="11" id="KW-1185">Reference proteome</keyword>
<evidence type="ECO:0000256" key="9">
    <source>
        <dbReference type="SAM" id="Phobius"/>
    </source>
</evidence>
<dbReference type="AlphaFoldDB" id="L7JUY7"/>
<dbReference type="PANTHER" id="PTHR13085:SF0">
    <property type="entry name" value="SIGNAL PEPTIDASE COMPLEX SUBUNIT 2"/>
    <property type="match status" value="1"/>
</dbReference>
<feature type="transmembrane region" description="Helical" evidence="9">
    <location>
        <begin position="91"/>
        <end position="114"/>
    </location>
</feature>
<dbReference type="EMBL" id="JH994015">
    <property type="protein sequence ID" value="ELQ74856.1"/>
    <property type="molecule type" value="Genomic_DNA"/>
</dbReference>
<comment type="function">
    <text evidence="8">Component of the signal peptidase complex (SPC) which catalyzes the cleavage of N-terminal signal sequences from nascent proteins as they are translocated into the lumen of the endoplasmic reticulum. Enhances the enzymatic activity of SPC and facilitates the interactions between different components of the translocation site.</text>
</comment>
<dbReference type="STRING" id="72359.L7JUY7"/>
<gene>
    <name evidence="10" type="ORF">THOM_2217</name>
</gene>
<keyword evidence="7 9" id="KW-0472">Membrane</keyword>
<sequence length="184" mass="21218">VTHKMQIFYPSMDAIITRYNKAPIHCNIYSLVNLKVACNDLLIEYLTKEKGYRQKHTYTDMKIVVGLISVVCAALTCYMSMNYSFEDYRKALVVVLAVYFSFNFVLEISLRLFARNTVFEGYNKEGSIRIDGFNRAVDTDYKLIIYKNGKAIPGNFCKSVYELYDESGVLDHEAFLREVAQVFA</sequence>
<name>L7JUY7_TRAHO</name>
<dbReference type="HOGENOM" id="CLU_123486_0_0_1"/>
<dbReference type="OMA" id="EYLRVEM"/>
<keyword evidence="5" id="KW-0256">Endoplasmic reticulum</keyword>
<evidence type="ECO:0000256" key="2">
    <source>
        <dbReference type="ARBA" id="ARBA00007324"/>
    </source>
</evidence>
<evidence type="ECO:0000313" key="11">
    <source>
        <dbReference type="Proteomes" id="UP000011185"/>
    </source>
</evidence>
<protein>
    <recommendedName>
        <fullName evidence="3">Signal peptidase complex subunit 2</fullName>
    </recommendedName>
</protein>
<evidence type="ECO:0000256" key="4">
    <source>
        <dbReference type="ARBA" id="ARBA00022692"/>
    </source>
</evidence>
<comment type="similarity">
    <text evidence="2">Belongs to the SPCS2 family.</text>
</comment>
<dbReference type="VEuPathDB" id="MicrosporidiaDB:THOM_2217"/>
<evidence type="ECO:0000256" key="5">
    <source>
        <dbReference type="ARBA" id="ARBA00022824"/>
    </source>
</evidence>
<evidence type="ECO:0000256" key="7">
    <source>
        <dbReference type="ARBA" id="ARBA00023136"/>
    </source>
</evidence>
<reference evidence="10 11" key="1">
    <citation type="journal article" date="2012" name="PLoS Pathog.">
        <title>The genome of the obligate intracellular parasite Trachipleistophora hominis: new insights into microsporidian genome dynamics and reductive evolution.</title>
        <authorList>
            <person name="Heinz E."/>
            <person name="Williams T.A."/>
            <person name="Nakjang S."/>
            <person name="Noel C.J."/>
            <person name="Swan D.C."/>
            <person name="Goldberg A.V."/>
            <person name="Harris S.R."/>
            <person name="Weinmaier T."/>
            <person name="Markert S."/>
            <person name="Becher D."/>
            <person name="Bernhardt J."/>
            <person name="Dagan T."/>
            <person name="Hacker C."/>
            <person name="Lucocq J.M."/>
            <person name="Schweder T."/>
            <person name="Rattei T."/>
            <person name="Hall N."/>
            <person name="Hirt R.P."/>
            <person name="Embley T.M."/>
        </authorList>
    </citation>
    <scope>NUCLEOTIDE SEQUENCE [LARGE SCALE GENOMIC DNA]</scope>
</reference>
<evidence type="ECO:0000256" key="3">
    <source>
        <dbReference type="ARBA" id="ARBA00017057"/>
    </source>
</evidence>
<evidence type="ECO:0000256" key="8">
    <source>
        <dbReference type="ARBA" id="ARBA00045608"/>
    </source>
</evidence>
<keyword evidence="6 9" id="KW-1133">Transmembrane helix</keyword>
<evidence type="ECO:0000256" key="1">
    <source>
        <dbReference type="ARBA" id="ARBA00004477"/>
    </source>
</evidence>
<comment type="subcellular location">
    <subcellularLocation>
        <location evidence="1">Endoplasmic reticulum membrane</location>
        <topology evidence="1">Multi-pass membrane protein</topology>
    </subcellularLocation>
</comment>
<dbReference type="GO" id="GO:0045047">
    <property type="term" value="P:protein targeting to ER"/>
    <property type="evidence" value="ECO:0007669"/>
    <property type="project" value="TreeGrafter"/>
</dbReference>
<dbReference type="InParanoid" id="L7JUY7"/>
<dbReference type="Proteomes" id="UP000011185">
    <property type="component" value="Unassembled WGS sequence"/>
</dbReference>
<evidence type="ECO:0000256" key="6">
    <source>
        <dbReference type="ARBA" id="ARBA00022989"/>
    </source>
</evidence>
<accession>L7JUY7</accession>
<keyword evidence="4 9" id="KW-0812">Transmembrane</keyword>
<proteinExistence type="inferred from homology"/>
<feature type="transmembrane region" description="Helical" evidence="9">
    <location>
        <begin position="63"/>
        <end position="85"/>
    </location>
</feature>
<dbReference type="PANTHER" id="PTHR13085">
    <property type="entry name" value="MICROSOMAL SIGNAL PEPTIDASE 25 KDA SUBUNIT"/>
    <property type="match status" value="1"/>
</dbReference>
<organism evidence="10 11">
    <name type="scientific">Trachipleistophora hominis</name>
    <name type="common">Microsporidian parasite</name>
    <dbReference type="NCBI Taxonomy" id="72359"/>
    <lineage>
        <taxon>Eukaryota</taxon>
        <taxon>Fungi</taxon>
        <taxon>Fungi incertae sedis</taxon>
        <taxon>Microsporidia</taxon>
        <taxon>Pleistophoridae</taxon>
        <taxon>Trachipleistophora</taxon>
    </lineage>
</organism>
<dbReference type="InterPro" id="IPR009582">
    <property type="entry name" value="Spc2/SPCS2"/>
</dbReference>
<evidence type="ECO:0000313" key="10">
    <source>
        <dbReference type="EMBL" id="ELQ74856.1"/>
    </source>
</evidence>
<dbReference type="GO" id="GO:0006465">
    <property type="term" value="P:signal peptide processing"/>
    <property type="evidence" value="ECO:0007669"/>
    <property type="project" value="InterPro"/>
</dbReference>
<feature type="non-terminal residue" evidence="10">
    <location>
        <position position="1"/>
    </location>
</feature>
<dbReference type="GO" id="GO:0005787">
    <property type="term" value="C:signal peptidase complex"/>
    <property type="evidence" value="ECO:0007669"/>
    <property type="project" value="InterPro"/>
</dbReference>
<dbReference type="OrthoDB" id="29558at2759"/>
<dbReference type="Pfam" id="PF06703">
    <property type="entry name" value="SPC25"/>
    <property type="match status" value="1"/>
</dbReference>